<feature type="transmembrane region" description="Helical" evidence="11">
    <location>
        <begin position="311"/>
        <end position="331"/>
    </location>
</feature>
<dbReference type="Gene3D" id="1.20.1070.10">
    <property type="entry name" value="Rhodopsin 7-helix transmembrane proteins"/>
    <property type="match status" value="1"/>
</dbReference>
<dbReference type="PANTHER" id="PTHR45620:SF13">
    <property type="entry name" value="SECRETIN RECEPTOR"/>
    <property type="match status" value="1"/>
</dbReference>
<feature type="transmembrane region" description="Helical" evidence="11">
    <location>
        <begin position="116"/>
        <end position="136"/>
    </location>
</feature>
<dbReference type="InterPro" id="IPR050332">
    <property type="entry name" value="GPCR_2"/>
</dbReference>
<protein>
    <recommendedName>
        <fullName evidence="16">Secretin receptor</fullName>
    </recommendedName>
</protein>
<evidence type="ECO:0000259" key="13">
    <source>
        <dbReference type="PROSITE" id="PS50261"/>
    </source>
</evidence>
<comment type="similarity">
    <text evidence="2">Belongs to the G-protein coupled receptor 2 family.</text>
</comment>
<keyword evidence="7 11" id="KW-0472">Membrane</keyword>
<reference evidence="14" key="2">
    <citation type="submission" date="2025-08" db="UniProtKB">
        <authorList>
            <consortium name="Ensembl"/>
        </authorList>
    </citation>
    <scope>IDENTIFICATION</scope>
</reference>
<dbReference type="GO" id="GO:0008528">
    <property type="term" value="F:G protein-coupled peptide receptor activity"/>
    <property type="evidence" value="ECO:0007669"/>
    <property type="project" value="TreeGrafter"/>
</dbReference>
<dbReference type="InParanoid" id="A0A3Q1H302"/>
<dbReference type="Pfam" id="PF00002">
    <property type="entry name" value="7tm_2"/>
    <property type="match status" value="1"/>
</dbReference>
<evidence type="ECO:0000256" key="1">
    <source>
        <dbReference type="ARBA" id="ARBA00004651"/>
    </source>
</evidence>
<evidence type="ECO:0000256" key="9">
    <source>
        <dbReference type="ARBA" id="ARBA00023180"/>
    </source>
</evidence>
<dbReference type="SMART" id="SM00008">
    <property type="entry name" value="HormR"/>
    <property type="match status" value="1"/>
</dbReference>
<dbReference type="PROSITE" id="PS50227">
    <property type="entry name" value="G_PROTEIN_RECEP_F2_3"/>
    <property type="match status" value="1"/>
</dbReference>
<keyword evidence="6" id="KW-0297">G-protein coupled receptor</keyword>
<proteinExistence type="inferred from homology"/>
<dbReference type="GO" id="GO:0017046">
    <property type="term" value="F:peptide hormone binding"/>
    <property type="evidence" value="ECO:0007669"/>
    <property type="project" value="TreeGrafter"/>
</dbReference>
<dbReference type="InterPro" id="IPR017983">
    <property type="entry name" value="GPCR_2_secretin-like_CS"/>
</dbReference>
<evidence type="ECO:0000259" key="12">
    <source>
        <dbReference type="PROSITE" id="PS50227"/>
    </source>
</evidence>
<dbReference type="Ensembl" id="ENSATET00000001647.3">
    <property type="protein sequence ID" value="ENSATEP00000001625.3"/>
    <property type="gene ID" value="ENSATEG00000001078.3"/>
</dbReference>
<dbReference type="PRINTS" id="PR00249">
    <property type="entry name" value="GPCRSECRETIN"/>
</dbReference>
<evidence type="ECO:0000256" key="3">
    <source>
        <dbReference type="ARBA" id="ARBA00022475"/>
    </source>
</evidence>
<evidence type="ECO:0000256" key="8">
    <source>
        <dbReference type="ARBA" id="ARBA00023170"/>
    </source>
</evidence>
<keyword evidence="9" id="KW-0325">Glycoprotein</keyword>
<keyword evidence="15" id="KW-1185">Reference proteome</keyword>
<feature type="domain" description="G-protein coupled receptors family 2 profile 2" evidence="13">
    <location>
        <begin position="111"/>
        <end position="364"/>
    </location>
</feature>
<keyword evidence="5 11" id="KW-1133">Transmembrane helix</keyword>
<organism evidence="14 15">
    <name type="scientific">Anabas testudineus</name>
    <name type="common">Climbing perch</name>
    <name type="synonym">Anthias testudineus</name>
    <dbReference type="NCBI Taxonomy" id="64144"/>
    <lineage>
        <taxon>Eukaryota</taxon>
        <taxon>Metazoa</taxon>
        <taxon>Chordata</taxon>
        <taxon>Craniata</taxon>
        <taxon>Vertebrata</taxon>
        <taxon>Euteleostomi</taxon>
        <taxon>Actinopterygii</taxon>
        <taxon>Neopterygii</taxon>
        <taxon>Teleostei</taxon>
        <taxon>Neoteleostei</taxon>
        <taxon>Acanthomorphata</taxon>
        <taxon>Anabantaria</taxon>
        <taxon>Anabantiformes</taxon>
        <taxon>Anabantoidei</taxon>
        <taxon>Anabantidae</taxon>
        <taxon>Anabas</taxon>
    </lineage>
</organism>
<keyword evidence="3" id="KW-1003">Cell membrane</keyword>
<dbReference type="GO" id="GO:0005886">
    <property type="term" value="C:plasma membrane"/>
    <property type="evidence" value="ECO:0007669"/>
    <property type="project" value="UniProtKB-SubCell"/>
</dbReference>
<dbReference type="InterPro" id="IPR017981">
    <property type="entry name" value="GPCR_2-like_7TM"/>
</dbReference>
<feature type="transmembrane region" description="Helical" evidence="11">
    <location>
        <begin position="190"/>
        <end position="212"/>
    </location>
</feature>
<evidence type="ECO:0000256" key="4">
    <source>
        <dbReference type="ARBA" id="ARBA00022692"/>
    </source>
</evidence>
<dbReference type="GO" id="GO:0007188">
    <property type="term" value="P:adenylate cyclase-modulating G protein-coupled receptor signaling pathway"/>
    <property type="evidence" value="ECO:0007669"/>
    <property type="project" value="TreeGrafter"/>
</dbReference>
<feature type="transmembrane region" description="Helical" evidence="11">
    <location>
        <begin position="262"/>
        <end position="290"/>
    </location>
</feature>
<dbReference type="PROSITE" id="PS00650">
    <property type="entry name" value="G_PROTEIN_RECEP_F2_2"/>
    <property type="match status" value="1"/>
</dbReference>
<dbReference type="PROSITE" id="PS50261">
    <property type="entry name" value="G_PROTEIN_RECEP_F2_4"/>
    <property type="match status" value="1"/>
</dbReference>
<dbReference type="AlphaFoldDB" id="A0A3Q1H302"/>
<dbReference type="InterPro" id="IPR036445">
    <property type="entry name" value="GPCR_2_extracell_dom_sf"/>
</dbReference>
<keyword evidence="8" id="KW-0675">Receptor</keyword>
<name>A0A3Q1H302_ANATE</name>
<evidence type="ECO:0000256" key="10">
    <source>
        <dbReference type="ARBA" id="ARBA00023224"/>
    </source>
</evidence>
<dbReference type="Proteomes" id="UP000265040">
    <property type="component" value="Chromosome 2"/>
</dbReference>
<evidence type="ECO:0000256" key="11">
    <source>
        <dbReference type="SAM" id="Phobius"/>
    </source>
</evidence>
<dbReference type="SUPFAM" id="SSF111418">
    <property type="entry name" value="Hormone receptor domain"/>
    <property type="match status" value="1"/>
</dbReference>
<dbReference type="PANTHER" id="PTHR45620">
    <property type="entry name" value="PDF RECEPTOR-LIKE PROTEIN-RELATED"/>
    <property type="match status" value="1"/>
</dbReference>
<feature type="transmembrane region" description="Helical" evidence="11">
    <location>
        <begin position="343"/>
        <end position="363"/>
    </location>
</feature>
<comment type="subcellular location">
    <subcellularLocation>
        <location evidence="1">Cell membrane</location>
        <topology evidence="1">Multi-pass membrane protein</topology>
    </subcellularLocation>
</comment>
<evidence type="ECO:0000313" key="15">
    <source>
        <dbReference type="Proteomes" id="UP000265040"/>
    </source>
</evidence>
<reference evidence="14" key="1">
    <citation type="submission" date="2021-04" db="EMBL/GenBank/DDBJ databases">
        <authorList>
            <consortium name="Wellcome Sanger Institute Data Sharing"/>
        </authorList>
    </citation>
    <scope>NUCLEOTIDE SEQUENCE [LARGE SCALE GENOMIC DNA]</scope>
</reference>
<dbReference type="InterPro" id="IPR047037">
    <property type="entry name" value="Secretin_7TM"/>
</dbReference>
<dbReference type="CDD" id="cd15275">
    <property type="entry name" value="7tmB1_secretin"/>
    <property type="match status" value="1"/>
</dbReference>
<feature type="domain" description="G-protein coupled receptors family 2 profile 1" evidence="12">
    <location>
        <begin position="18"/>
        <end position="97"/>
    </location>
</feature>
<evidence type="ECO:0000256" key="6">
    <source>
        <dbReference type="ARBA" id="ARBA00023040"/>
    </source>
</evidence>
<dbReference type="InterPro" id="IPR001879">
    <property type="entry name" value="GPCR_2_extracellular_dom"/>
</dbReference>
<feature type="transmembrane region" description="Helical" evidence="11">
    <location>
        <begin position="224"/>
        <end position="242"/>
    </location>
</feature>
<evidence type="ECO:0000256" key="2">
    <source>
        <dbReference type="ARBA" id="ARBA00005314"/>
    </source>
</evidence>
<evidence type="ECO:0000313" key="14">
    <source>
        <dbReference type="Ensembl" id="ENSATEP00000001625.3"/>
    </source>
</evidence>
<dbReference type="InterPro" id="IPR000832">
    <property type="entry name" value="GPCR_2_secretin-like"/>
</dbReference>
<dbReference type="SUPFAM" id="SSF81321">
    <property type="entry name" value="Family A G protein-coupled receptor-like"/>
    <property type="match status" value="1"/>
</dbReference>
<dbReference type="Pfam" id="PF02793">
    <property type="entry name" value="HRM"/>
    <property type="match status" value="1"/>
</dbReference>
<feature type="transmembrane region" description="Helical" evidence="11">
    <location>
        <begin position="148"/>
        <end position="170"/>
    </location>
</feature>
<dbReference type="GeneTree" id="ENSGT00940000156402"/>
<evidence type="ECO:0000256" key="5">
    <source>
        <dbReference type="ARBA" id="ARBA00022989"/>
    </source>
</evidence>
<keyword evidence="10" id="KW-0807">Transducer</keyword>
<dbReference type="GO" id="GO:0007166">
    <property type="term" value="P:cell surface receptor signaling pathway"/>
    <property type="evidence" value="ECO:0007669"/>
    <property type="project" value="InterPro"/>
</dbReference>
<evidence type="ECO:0000256" key="7">
    <source>
        <dbReference type="ARBA" id="ARBA00023136"/>
    </source>
</evidence>
<accession>A0A3Q1H302</accession>
<evidence type="ECO:0008006" key="16">
    <source>
        <dbReference type="Google" id="ProtNLM"/>
    </source>
</evidence>
<keyword evidence="4 11" id="KW-0812">Transmembrane</keyword>
<sequence length="424" mass="49535">KSSSGCHPHLNLVKEEEKCMNDLLLFKLHKATENNISVHCEGMWDDLNCWPPASLGEIVSQPCPDFFNSESKVHRNCTADGWSDPLFPHTEACGYTFNESVVEESLYFFYVKTMYTAGYTLSLISLTIAITIFCLLRKLHCTRNYIHIQLFISFILRAIFIFIRDSLLFTNEEFYHCDHYPVACKLVLMFSNYSILANYSWLLVEGHFLFTLVSRSFFSLKKHLAWYIVLSWGIPLIVIVSWGCAKYFYEDEGCWETRTHEWIWWILRVPVLLTISMNLIFFLGILRILVNKLRMPYAQRNEFSQYKLIKSTFFLVALFGLHYILFVFLPVEVSSSVFKIWTFAELALSSTQGFVVAILYCFMNGEVQHEIQRRWRRWKLTQHLPSRPRQHHSSISHSGPPHTQVSLLAVFQTKSPPNLQNSLT</sequence>
<dbReference type="Gene3D" id="4.10.1240.10">
    <property type="entry name" value="GPCR, family 2, extracellular hormone receptor domain"/>
    <property type="match status" value="1"/>
</dbReference>
<reference evidence="14" key="3">
    <citation type="submission" date="2025-09" db="UniProtKB">
        <authorList>
            <consortium name="Ensembl"/>
        </authorList>
    </citation>
    <scope>IDENTIFICATION</scope>
</reference>
<dbReference type="PROSITE" id="PS00649">
    <property type="entry name" value="G_PROTEIN_RECEP_F2_1"/>
    <property type="match status" value="1"/>
</dbReference>
<dbReference type="GO" id="GO:0015055">
    <property type="term" value="F:secretin receptor activity"/>
    <property type="evidence" value="ECO:0007669"/>
    <property type="project" value="TreeGrafter"/>
</dbReference>